<comment type="caution">
    <text evidence="1">The sequence shown here is derived from an EMBL/GenBank/DDBJ whole genome shotgun (WGS) entry which is preliminary data.</text>
</comment>
<keyword evidence="2" id="KW-1185">Reference proteome</keyword>
<accession>A0ABM8RT12</accession>
<dbReference type="EMBL" id="CAJNBJ010000017">
    <property type="protein sequence ID" value="CAE6770262.1"/>
    <property type="molecule type" value="Genomic_DNA"/>
</dbReference>
<dbReference type="Proteomes" id="UP000675880">
    <property type="component" value="Unassembled WGS sequence"/>
</dbReference>
<organism evidence="1 2">
    <name type="scientific">Nitrospira defluvii</name>
    <dbReference type="NCBI Taxonomy" id="330214"/>
    <lineage>
        <taxon>Bacteria</taxon>
        <taxon>Pseudomonadati</taxon>
        <taxon>Nitrospirota</taxon>
        <taxon>Nitrospiria</taxon>
        <taxon>Nitrospirales</taxon>
        <taxon>Nitrospiraceae</taxon>
        <taxon>Nitrospira</taxon>
    </lineage>
</organism>
<evidence type="ECO:0008006" key="3">
    <source>
        <dbReference type="Google" id="ProtNLM"/>
    </source>
</evidence>
<protein>
    <recommendedName>
        <fullName evidence="3">DNA binding HTH domain-containing protein</fullName>
    </recommendedName>
</protein>
<gene>
    <name evidence="1" type="ORF">NSPZN2_40247</name>
</gene>
<dbReference type="RefSeq" id="WP_213043095.1">
    <property type="nucleotide sequence ID" value="NZ_CAJNBJ010000017.1"/>
</dbReference>
<evidence type="ECO:0000313" key="1">
    <source>
        <dbReference type="EMBL" id="CAE6770262.1"/>
    </source>
</evidence>
<reference evidence="1 2" key="1">
    <citation type="submission" date="2021-02" db="EMBL/GenBank/DDBJ databases">
        <authorList>
            <person name="Han P."/>
        </authorList>
    </citation>
    <scope>NUCLEOTIDE SEQUENCE [LARGE SCALE GENOMIC DNA]</scope>
    <source>
        <strain evidence="1">Candidatus Nitrospira sp. ZN2</strain>
    </source>
</reference>
<sequence>MANSRLTKQDAAQTIKALKAAGGVAAEAARQLKIPINTFKGRVDAAVGRFGFERSAVSKIERVKLVEPATPAHLRKIAQLEQTVKDLRGQLGEMTKEQVSAHALREIIHGCADVPAKPPAWRFKQASGHTTGIPLLFASDWHWDEVVDPAQIGGVNAYNHRRGPVETLLWDVHRPHHESPLQTEIRLRGVGAGRGYAQREYPPCPLYRVLPGRLVSSGRYRFL</sequence>
<evidence type="ECO:0000313" key="2">
    <source>
        <dbReference type="Proteomes" id="UP000675880"/>
    </source>
</evidence>
<name>A0ABM8RT12_9BACT</name>
<proteinExistence type="predicted"/>